<protein>
    <recommendedName>
        <fullName evidence="1">DUF6741 domain-containing protein</fullName>
    </recommendedName>
</protein>
<reference evidence="2" key="2">
    <citation type="journal article" date="2020" name="Nat. Commun.">
        <title>Large-scale genome sequencing of mycorrhizal fungi provides insights into the early evolution of symbiotic traits.</title>
        <authorList>
            <person name="Miyauchi S."/>
            <person name="Kiss E."/>
            <person name="Kuo A."/>
            <person name="Drula E."/>
            <person name="Kohler A."/>
            <person name="Sanchez-Garcia M."/>
            <person name="Morin E."/>
            <person name="Andreopoulos B."/>
            <person name="Barry K.W."/>
            <person name="Bonito G."/>
            <person name="Buee M."/>
            <person name="Carver A."/>
            <person name="Chen C."/>
            <person name="Cichocki N."/>
            <person name="Clum A."/>
            <person name="Culley D."/>
            <person name="Crous P.W."/>
            <person name="Fauchery L."/>
            <person name="Girlanda M."/>
            <person name="Hayes R.D."/>
            <person name="Keri Z."/>
            <person name="LaButti K."/>
            <person name="Lipzen A."/>
            <person name="Lombard V."/>
            <person name="Magnuson J."/>
            <person name="Maillard F."/>
            <person name="Murat C."/>
            <person name="Nolan M."/>
            <person name="Ohm R.A."/>
            <person name="Pangilinan J."/>
            <person name="Pereira M.F."/>
            <person name="Perotto S."/>
            <person name="Peter M."/>
            <person name="Pfister S."/>
            <person name="Riley R."/>
            <person name="Sitrit Y."/>
            <person name="Stielow J.B."/>
            <person name="Szollosi G."/>
            <person name="Zifcakova L."/>
            <person name="Stursova M."/>
            <person name="Spatafora J.W."/>
            <person name="Tedersoo L."/>
            <person name="Vaario L.M."/>
            <person name="Yamada A."/>
            <person name="Yan M."/>
            <person name="Wang P."/>
            <person name="Xu J."/>
            <person name="Bruns T."/>
            <person name="Baldrian P."/>
            <person name="Vilgalys R."/>
            <person name="Dunand C."/>
            <person name="Henrissat B."/>
            <person name="Grigoriev I.V."/>
            <person name="Hibbett D."/>
            <person name="Nagy L.G."/>
            <person name="Martin F.M."/>
        </authorList>
    </citation>
    <scope>NUCLEOTIDE SEQUENCE</scope>
    <source>
        <strain evidence="2">Prilba</strain>
    </source>
</reference>
<accession>A0A9P5TCP3</accession>
<evidence type="ECO:0000259" key="1">
    <source>
        <dbReference type="Pfam" id="PF20526"/>
    </source>
</evidence>
<name>A0A9P5TCP3_9AGAM</name>
<evidence type="ECO:0000313" key="3">
    <source>
        <dbReference type="Proteomes" id="UP000759537"/>
    </source>
</evidence>
<organism evidence="2 3">
    <name type="scientific">Russula ochroleuca</name>
    <dbReference type="NCBI Taxonomy" id="152965"/>
    <lineage>
        <taxon>Eukaryota</taxon>
        <taxon>Fungi</taxon>
        <taxon>Dikarya</taxon>
        <taxon>Basidiomycota</taxon>
        <taxon>Agaricomycotina</taxon>
        <taxon>Agaricomycetes</taxon>
        <taxon>Russulales</taxon>
        <taxon>Russulaceae</taxon>
        <taxon>Russula</taxon>
    </lineage>
</organism>
<gene>
    <name evidence="2" type="ORF">DFH94DRAFT_623938</name>
</gene>
<dbReference type="EMBL" id="WHVB01000003">
    <property type="protein sequence ID" value="KAF8485324.1"/>
    <property type="molecule type" value="Genomic_DNA"/>
</dbReference>
<dbReference type="OrthoDB" id="10268011at2759"/>
<proteinExistence type="predicted"/>
<evidence type="ECO:0000313" key="2">
    <source>
        <dbReference type="EMBL" id="KAF8485324.1"/>
    </source>
</evidence>
<comment type="caution">
    <text evidence="2">The sequence shown here is derived from an EMBL/GenBank/DDBJ whole genome shotgun (WGS) entry which is preliminary data.</text>
</comment>
<keyword evidence="3" id="KW-1185">Reference proteome</keyword>
<dbReference type="Proteomes" id="UP000759537">
    <property type="component" value="Unassembled WGS sequence"/>
</dbReference>
<dbReference type="AlphaFoldDB" id="A0A9P5TCP3"/>
<reference evidence="2" key="1">
    <citation type="submission" date="2019-10" db="EMBL/GenBank/DDBJ databases">
        <authorList>
            <consortium name="DOE Joint Genome Institute"/>
            <person name="Kuo A."/>
            <person name="Miyauchi S."/>
            <person name="Kiss E."/>
            <person name="Drula E."/>
            <person name="Kohler A."/>
            <person name="Sanchez-Garcia M."/>
            <person name="Andreopoulos B."/>
            <person name="Barry K.W."/>
            <person name="Bonito G."/>
            <person name="Buee M."/>
            <person name="Carver A."/>
            <person name="Chen C."/>
            <person name="Cichocki N."/>
            <person name="Clum A."/>
            <person name="Culley D."/>
            <person name="Crous P.W."/>
            <person name="Fauchery L."/>
            <person name="Girlanda M."/>
            <person name="Hayes R."/>
            <person name="Keri Z."/>
            <person name="LaButti K."/>
            <person name="Lipzen A."/>
            <person name="Lombard V."/>
            <person name="Magnuson J."/>
            <person name="Maillard F."/>
            <person name="Morin E."/>
            <person name="Murat C."/>
            <person name="Nolan M."/>
            <person name="Ohm R."/>
            <person name="Pangilinan J."/>
            <person name="Pereira M."/>
            <person name="Perotto S."/>
            <person name="Peter M."/>
            <person name="Riley R."/>
            <person name="Sitrit Y."/>
            <person name="Stielow B."/>
            <person name="Szollosi G."/>
            <person name="Zifcakova L."/>
            <person name="Stursova M."/>
            <person name="Spatafora J.W."/>
            <person name="Tedersoo L."/>
            <person name="Vaario L.-M."/>
            <person name="Yamada A."/>
            <person name="Yan M."/>
            <person name="Wang P."/>
            <person name="Xu J."/>
            <person name="Bruns T."/>
            <person name="Baldrian P."/>
            <person name="Vilgalys R."/>
            <person name="Henrissat B."/>
            <person name="Grigoriev I.V."/>
            <person name="Hibbett D."/>
            <person name="Nagy L.G."/>
            <person name="Martin F.M."/>
        </authorList>
    </citation>
    <scope>NUCLEOTIDE SEQUENCE</scope>
    <source>
        <strain evidence="2">Prilba</strain>
    </source>
</reference>
<dbReference type="Pfam" id="PF20526">
    <property type="entry name" value="DUF6741"/>
    <property type="match status" value="1"/>
</dbReference>
<dbReference type="InterPro" id="IPR046629">
    <property type="entry name" value="DUF6741"/>
</dbReference>
<feature type="domain" description="DUF6741" evidence="1">
    <location>
        <begin position="19"/>
        <end position="147"/>
    </location>
</feature>
<sequence>MRRASSVGPGLGYAGIVGDPYHRPGGHVAIKFRLKGSTHSGISLSEALERVRLSQGNAYLMHDIASDMYGGKIQLRVRWSGYRSNTYSIPLSADYHGYIDLQSLARRTSRAIAHFMQLNGIALAWNRVVIHRLEESSPGTWIPVLTTH</sequence>